<name>A0A4R7VUR8_9PSEU</name>
<feature type="domain" description="Amidohydrolase 3" evidence="1">
    <location>
        <begin position="43"/>
        <end position="473"/>
    </location>
</feature>
<dbReference type="InterPro" id="IPR013108">
    <property type="entry name" value="Amidohydro_3"/>
</dbReference>
<dbReference type="SUPFAM" id="SSF51338">
    <property type="entry name" value="Composite domain of metallo-dependent hydrolases"/>
    <property type="match status" value="1"/>
</dbReference>
<dbReference type="Proteomes" id="UP000294927">
    <property type="component" value="Unassembled WGS sequence"/>
</dbReference>
<evidence type="ECO:0000259" key="1">
    <source>
        <dbReference type="Pfam" id="PF07969"/>
    </source>
</evidence>
<protein>
    <recommendedName>
        <fullName evidence="1">Amidohydrolase 3 domain-containing protein</fullName>
    </recommendedName>
</protein>
<dbReference type="InterPro" id="IPR011059">
    <property type="entry name" value="Metal-dep_hydrolase_composite"/>
</dbReference>
<sequence>MGGMGLLLRDVTIGFTGRRADVRVEGGRVTAVEPTGLPGDGAEVVDGRGGTLLPGLVDAHAHLLQWASSRRRVPLATARSATHAAELIASADATPGVLLQGANFHPALWPDRPDKALLDRALPGQPVALFSNDLHTLWLSSAAMRMVNVDHPTGVFVEDQCMALTATLPKPSTEVTDRWVLEATEAAAARGVTTIADYEYADTVTDWRRRATPATRIRCVVARFLLDETIARGLRTGDPVGERLTVGPLKIFMDGSLNTRTAYCHDHYPDSAYDGELLAPLDELLPVLRGAVAGGIGLALHAIGDRANTLALDAFEALGVGGRVEHAQLLAPGDLPRFARLGVVAGVQPAHQPDDRDAADHHWAGRTDRAFAYRALHDAGATLEFGSDAPVAPLDPWDGIASAVSRTDDDRPGWHPEQALTLATAVAASTGGDATVREGGPADLVLVGRDITGLPPSELRDLPILATVLGGDLTHRA</sequence>
<dbReference type="Gene3D" id="2.30.40.10">
    <property type="entry name" value="Urease, subunit C, domain 1"/>
    <property type="match status" value="1"/>
</dbReference>
<dbReference type="InterPro" id="IPR032466">
    <property type="entry name" value="Metal_Hydrolase"/>
</dbReference>
<dbReference type="PANTHER" id="PTHR22642">
    <property type="entry name" value="IMIDAZOLONEPROPIONASE"/>
    <property type="match status" value="1"/>
</dbReference>
<gene>
    <name evidence="2" type="ORF">CLV71_10450</name>
</gene>
<organism evidence="2 3">
    <name type="scientific">Actinophytocola oryzae</name>
    <dbReference type="NCBI Taxonomy" id="502181"/>
    <lineage>
        <taxon>Bacteria</taxon>
        <taxon>Bacillati</taxon>
        <taxon>Actinomycetota</taxon>
        <taxon>Actinomycetes</taxon>
        <taxon>Pseudonocardiales</taxon>
        <taxon>Pseudonocardiaceae</taxon>
    </lineage>
</organism>
<dbReference type="Gene3D" id="3.10.310.70">
    <property type="match status" value="1"/>
</dbReference>
<dbReference type="Gene3D" id="3.20.20.140">
    <property type="entry name" value="Metal-dependent hydrolases"/>
    <property type="match status" value="1"/>
</dbReference>
<dbReference type="SUPFAM" id="SSF51556">
    <property type="entry name" value="Metallo-dependent hydrolases"/>
    <property type="match status" value="1"/>
</dbReference>
<dbReference type="AlphaFoldDB" id="A0A4R7VUR8"/>
<proteinExistence type="predicted"/>
<dbReference type="GO" id="GO:0016810">
    <property type="term" value="F:hydrolase activity, acting on carbon-nitrogen (but not peptide) bonds"/>
    <property type="evidence" value="ECO:0007669"/>
    <property type="project" value="InterPro"/>
</dbReference>
<dbReference type="EMBL" id="SOCP01000004">
    <property type="protein sequence ID" value="TDV53582.1"/>
    <property type="molecule type" value="Genomic_DNA"/>
</dbReference>
<keyword evidence="3" id="KW-1185">Reference proteome</keyword>
<dbReference type="Pfam" id="PF07969">
    <property type="entry name" value="Amidohydro_3"/>
    <property type="match status" value="1"/>
</dbReference>
<evidence type="ECO:0000313" key="3">
    <source>
        <dbReference type="Proteomes" id="UP000294927"/>
    </source>
</evidence>
<reference evidence="2 3" key="1">
    <citation type="submission" date="2019-03" db="EMBL/GenBank/DDBJ databases">
        <title>Genomic Encyclopedia of Archaeal and Bacterial Type Strains, Phase II (KMG-II): from individual species to whole genera.</title>
        <authorList>
            <person name="Goeker M."/>
        </authorList>
    </citation>
    <scope>NUCLEOTIDE SEQUENCE [LARGE SCALE GENOMIC DNA]</scope>
    <source>
        <strain evidence="2 3">DSM 45499</strain>
    </source>
</reference>
<evidence type="ECO:0000313" key="2">
    <source>
        <dbReference type="EMBL" id="TDV53582.1"/>
    </source>
</evidence>
<accession>A0A4R7VUR8</accession>
<dbReference type="PANTHER" id="PTHR22642:SF2">
    <property type="entry name" value="PROTEIN LONG AFTER FAR-RED 3"/>
    <property type="match status" value="1"/>
</dbReference>
<comment type="caution">
    <text evidence="2">The sequence shown here is derived from an EMBL/GenBank/DDBJ whole genome shotgun (WGS) entry which is preliminary data.</text>
</comment>